<dbReference type="AlphaFoldDB" id="A0A3D8YE43"/>
<sequence length="244" mass="28246">MKRLFTIVFVITSCFTAKAQSQQGVVTYERVQYYTKIIARLDFLTQEEKDRAKLTWGKDDEWKSKTRLYFNGNESRYEDVVEEGGWGRPDDYIIYRNYEKENITNIETVSGKTYITEDSLRAPQWKVMNKIKEIKGYLCMMAVTKDTIKNQTITAWFANDIAVQAGPEKYFGLPGLILELDINEGDVVLTADKIELKPVEPAQLALPKKVKGKKLNQPQYDALVADLMKTSIKGRRNPFWSIRY</sequence>
<dbReference type="OrthoDB" id="1440774at2"/>
<dbReference type="NCBIfam" id="TIGR01200">
    <property type="entry name" value="GLPGLI"/>
    <property type="match status" value="1"/>
</dbReference>
<feature type="chain" id="PRO_5017685741" evidence="1">
    <location>
        <begin position="20"/>
        <end position="244"/>
    </location>
</feature>
<comment type="caution">
    <text evidence="2">The sequence shown here is derived from an EMBL/GenBank/DDBJ whole genome shotgun (WGS) entry which is preliminary data.</text>
</comment>
<dbReference type="EMBL" id="QNUL01000004">
    <property type="protein sequence ID" value="REA62776.1"/>
    <property type="molecule type" value="Genomic_DNA"/>
</dbReference>
<dbReference type="Pfam" id="PF09697">
    <property type="entry name" value="Porph_ging"/>
    <property type="match status" value="1"/>
</dbReference>
<name>A0A3D8YE43_9BACT</name>
<keyword evidence="3" id="KW-1185">Reference proteome</keyword>
<evidence type="ECO:0000313" key="2">
    <source>
        <dbReference type="EMBL" id="REA62776.1"/>
    </source>
</evidence>
<proteinExistence type="predicted"/>
<dbReference type="InterPro" id="IPR005901">
    <property type="entry name" value="GLPGLI"/>
</dbReference>
<feature type="signal peptide" evidence="1">
    <location>
        <begin position="1"/>
        <end position="19"/>
    </location>
</feature>
<keyword evidence="1" id="KW-0732">Signal</keyword>
<accession>A0A3D8YE43</accession>
<reference evidence="2 3" key="1">
    <citation type="submission" date="2018-07" db="EMBL/GenBank/DDBJ databases">
        <title>Dyadobacter roseus sp. nov., isolated from rose rhizosphere soil.</title>
        <authorList>
            <person name="Chen L."/>
        </authorList>
    </citation>
    <scope>NUCLEOTIDE SEQUENCE [LARGE SCALE GENOMIC DNA]</scope>
    <source>
        <strain evidence="2 3">RS19</strain>
    </source>
</reference>
<evidence type="ECO:0000313" key="3">
    <source>
        <dbReference type="Proteomes" id="UP000256373"/>
    </source>
</evidence>
<organism evidence="2 3">
    <name type="scientific">Dyadobacter luteus</name>
    <dbReference type="NCBI Taxonomy" id="2259619"/>
    <lineage>
        <taxon>Bacteria</taxon>
        <taxon>Pseudomonadati</taxon>
        <taxon>Bacteroidota</taxon>
        <taxon>Cytophagia</taxon>
        <taxon>Cytophagales</taxon>
        <taxon>Spirosomataceae</taxon>
        <taxon>Dyadobacter</taxon>
    </lineage>
</organism>
<dbReference type="RefSeq" id="WP_115830073.1">
    <property type="nucleotide sequence ID" value="NZ_QNUL01000004.1"/>
</dbReference>
<dbReference type="Proteomes" id="UP000256373">
    <property type="component" value="Unassembled WGS sequence"/>
</dbReference>
<gene>
    <name evidence="2" type="ORF">DSL64_07595</name>
</gene>
<protein>
    <submittedName>
        <fullName evidence="2">GLPGLI family protein</fullName>
    </submittedName>
</protein>
<evidence type="ECO:0000256" key="1">
    <source>
        <dbReference type="SAM" id="SignalP"/>
    </source>
</evidence>